<evidence type="ECO:0008006" key="4">
    <source>
        <dbReference type="Google" id="ProtNLM"/>
    </source>
</evidence>
<keyword evidence="1" id="KW-0732">Signal</keyword>
<accession>A0A2U1AAM4</accession>
<evidence type="ECO:0000256" key="1">
    <source>
        <dbReference type="SAM" id="SignalP"/>
    </source>
</evidence>
<dbReference type="OrthoDB" id="9879524at2"/>
<evidence type="ECO:0000313" key="3">
    <source>
        <dbReference type="Proteomes" id="UP000245959"/>
    </source>
</evidence>
<proteinExistence type="predicted"/>
<comment type="caution">
    <text evidence="2">The sequence shown here is derived from an EMBL/GenBank/DDBJ whole genome shotgun (WGS) entry which is preliminary data.</text>
</comment>
<gene>
    <name evidence="2" type="ORF">C8D82_1629</name>
</gene>
<dbReference type="EMBL" id="QEKH01000062">
    <property type="protein sequence ID" value="PVY31167.1"/>
    <property type="molecule type" value="Genomic_DNA"/>
</dbReference>
<dbReference type="Proteomes" id="UP000245959">
    <property type="component" value="Unassembled WGS sequence"/>
</dbReference>
<reference evidence="2 3" key="1">
    <citation type="submission" date="2018-04" db="EMBL/GenBank/DDBJ databases">
        <title>Genomic Encyclopedia of Type Strains, Phase IV (KMG-IV): sequencing the most valuable type-strain genomes for metagenomic binning, comparative biology and taxonomic classification.</title>
        <authorList>
            <person name="Goeker M."/>
        </authorList>
    </citation>
    <scope>NUCLEOTIDE SEQUENCE [LARGE SCALE GENOMIC DNA]</scope>
    <source>
        <strain evidence="2 3">DSM 14823</strain>
    </source>
</reference>
<feature type="signal peptide" evidence="1">
    <location>
        <begin position="1"/>
        <end position="24"/>
    </location>
</feature>
<dbReference type="PROSITE" id="PS51257">
    <property type="entry name" value="PROKAR_LIPOPROTEIN"/>
    <property type="match status" value="1"/>
</dbReference>
<organism evidence="2 3">
    <name type="scientific">Victivallis vadensis</name>
    <dbReference type="NCBI Taxonomy" id="172901"/>
    <lineage>
        <taxon>Bacteria</taxon>
        <taxon>Pseudomonadati</taxon>
        <taxon>Lentisphaerota</taxon>
        <taxon>Lentisphaeria</taxon>
        <taxon>Victivallales</taxon>
        <taxon>Victivallaceae</taxon>
        <taxon>Victivallis</taxon>
    </lineage>
</organism>
<dbReference type="RefSeq" id="WP_116886079.1">
    <property type="nucleotide sequence ID" value="NZ_CABMMC010000009.1"/>
</dbReference>
<name>A0A2U1AAM4_9BACT</name>
<dbReference type="GeneID" id="78297338"/>
<protein>
    <recommendedName>
        <fullName evidence="4">Lipoprotein</fullName>
    </recommendedName>
</protein>
<keyword evidence="3" id="KW-1185">Reference proteome</keyword>
<evidence type="ECO:0000313" key="2">
    <source>
        <dbReference type="EMBL" id="PVY31167.1"/>
    </source>
</evidence>
<sequence>MKKSFLFVGGAVLASVLFSGCAGVGTNNGAVTLTGAGMNIYSELSSNAMIPQYAAQDYTVVKRDVKATAELKSIFTAFNFGDASYATLKARALEQAPGATDLTDVKMDYKQNCICGINTVVVTMTATAIKYNK</sequence>
<dbReference type="AlphaFoldDB" id="A0A2U1AAM4"/>
<feature type="chain" id="PRO_5015439234" description="Lipoprotein" evidence="1">
    <location>
        <begin position="25"/>
        <end position="133"/>
    </location>
</feature>